<evidence type="ECO:0000313" key="11">
    <source>
        <dbReference type="Proteomes" id="UP000440732"/>
    </source>
</evidence>
<dbReference type="EMBL" id="QXGA01001213">
    <property type="protein sequence ID" value="KAE9125508.1"/>
    <property type="molecule type" value="Genomic_DNA"/>
</dbReference>
<evidence type="ECO:0000313" key="12">
    <source>
        <dbReference type="Proteomes" id="UP000441208"/>
    </source>
</evidence>
<protein>
    <submittedName>
        <fullName evidence="5">Uncharacterized protein</fullName>
    </submittedName>
</protein>
<evidence type="ECO:0000313" key="5">
    <source>
        <dbReference type="EMBL" id="KAE9125508.1"/>
    </source>
</evidence>
<reference evidence="9 10" key="1">
    <citation type="submission" date="2018-08" db="EMBL/GenBank/DDBJ databases">
        <title>Genomic investigation of the strawberry pathogen Phytophthora fragariae indicates pathogenicity is determined by transcriptional variation in three key races.</title>
        <authorList>
            <person name="Adams T.M."/>
            <person name="Armitage A.D."/>
            <person name="Sobczyk M.K."/>
            <person name="Bates H.J."/>
            <person name="Dunwell J.M."/>
            <person name="Nellist C.F."/>
            <person name="Harrison R.J."/>
        </authorList>
    </citation>
    <scope>NUCLEOTIDE SEQUENCE [LARGE SCALE GENOMIC DNA]</scope>
    <source>
        <strain evidence="7 10">A4</strain>
        <strain evidence="6 13">BC-23</strain>
        <strain evidence="5 11">NOV-5</strain>
        <strain evidence="3 12">NOV-71</strain>
        <strain evidence="8 14">NOV-77</strain>
        <strain evidence="2 9">NOV-9</strain>
        <strain evidence="4 15">ONT-3</strain>
    </source>
</reference>
<dbReference type="EMBL" id="QXGC01001280">
    <property type="protein sequence ID" value="KAE9206588.1"/>
    <property type="molecule type" value="Genomic_DNA"/>
</dbReference>
<sequence>MLMPFLNGSLIPLFMQCVVFDLDDIYKELTNTSDHRGPASVDAEYGAEYGSLSAPHLFTTLVSSATHSALTLMCSAMWLKTSATSFSCGPSFGTLLPHQITQRELSIIDLQAELKARDPSGSGSLACGSREV</sequence>
<dbReference type="EMBL" id="QXGF01001433">
    <property type="protein sequence ID" value="KAE8930044.1"/>
    <property type="molecule type" value="Genomic_DNA"/>
</dbReference>
<dbReference type="Proteomes" id="UP000440732">
    <property type="component" value="Unassembled WGS sequence"/>
</dbReference>
<evidence type="ECO:0000313" key="14">
    <source>
        <dbReference type="Proteomes" id="UP000486351"/>
    </source>
</evidence>
<evidence type="ECO:0000256" key="1">
    <source>
        <dbReference type="SAM" id="SignalP"/>
    </source>
</evidence>
<evidence type="ECO:0000313" key="13">
    <source>
        <dbReference type="Proteomes" id="UP000476176"/>
    </source>
</evidence>
<organism evidence="5 11">
    <name type="scientific">Phytophthora fragariae</name>
    <dbReference type="NCBI Taxonomy" id="53985"/>
    <lineage>
        <taxon>Eukaryota</taxon>
        <taxon>Sar</taxon>
        <taxon>Stramenopiles</taxon>
        <taxon>Oomycota</taxon>
        <taxon>Peronosporomycetes</taxon>
        <taxon>Peronosporales</taxon>
        <taxon>Peronosporaceae</taxon>
        <taxon>Phytophthora</taxon>
    </lineage>
</organism>
<evidence type="ECO:0000313" key="15">
    <source>
        <dbReference type="Proteomes" id="UP000488956"/>
    </source>
</evidence>
<comment type="caution">
    <text evidence="5">The sequence shown here is derived from an EMBL/GenBank/DDBJ whole genome shotgun (WGS) entry which is preliminary data.</text>
</comment>
<dbReference type="EMBL" id="QXFX01001319">
    <property type="protein sequence ID" value="KAE9092368.1"/>
    <property type="molecule type" value="Genomic_DNA"/>
</dbReference>
<evidence type="ECO:0000313" key="3">
    <source>
        <dbReference type="EMBL" id="KAE9090798.1"/>
    </source>
</evidence>
<dbReference type="Proteomes" id="UP000441208">
    <property type="component" value="Unassembled WGS sequence"/>
</dbReference>
<dbReference type="EMBL" id="QXGE01001229">
    <property type="protein sequence ID" value="KAE9295703.1"/>
    <property type="molecule type" value="Genomic_DNA"/>
</dbReference>
<dbReference type="Proteomes" id="UP000429523">
    <property type="component" value="Unassembled WGS sequence"/>
</dbReference>
<accession>A0A6A3T1H7</accession>
<evidence type="ECO:0000313" key="4">
    <source>
        <dbReference type="EMBL" id="KAE9092368.1"/>
    </source>
</evidence>
<gene>
    <name evidence="7" type="ORF">PF001_g17209</name>
    <name evidence="6" type="ORF">PF004_g17259</name>
    <name evidence="5" type="ORF">PF006_g16952</name>
    <name evidence="3" type="ORF">PF007_g19105</name>
    <name evidence="8" type="ORF">PF008_g17912</name>
    <name evidence="2" type="ORF">PF009_g19859</name>
    <name evidence="4" type="ORF">PF010_g17829</name>
</gene>
<feature type="signal peptide" evidence="1">
    <location>
        <begin position="1"/>
        <end position="17"/>
    </location>
</feature>
<dbReference type="EMBL" id="QXFZ01001420">
    <property type="protein sequence ID" value="KAE9090798.1"/>
    <property type="molecule type" value="Genomic_DNA"/>
</dbReference>
<evidence type="ECO:0000313" key="6">
    <source>
        <dbReference type="EMBL" id="KAE9206588.1"/>
    </source>
</evidence>
<dbReference type="AlphaFoldDB" id="A0A6A3T1H7"/>
<dbReference type="Proteomes" id="UP000488956">
    <property type="component" value="Unassembled WGS sequence"/>
</dbReference>
<evidence type="ECO:0000313" key="10">
    <source>
        <dbReference type="Proteomes" id="UP000437068"/>
    </source>
</evidence>
<evidence type="ECO:0000313" key="8">
    <source>
        <dbReference type="EMBL" id="KAE9321012.1"/>
    </source>
</evidence>
<keyword evidence="1" id="KW-0732">Signal</keyword>
<dbReference type="Proteomes" id="UP000476176">
    <property type="component" value="Unassembled WGS sequence"/>
</dbReference>
<evidence type="ECO:0000313" key="7">
    <source>
        <dbReference type="EMBL" id="KAE9295703.1"/>
    </source>
</evidence>
<evidence type="ECO:0000313" key="9">
    <source>
        <dbReference type="Proteomes" id="UP000429523"/>
    </source>
</evidence>
<dbReference type="Proteomes" id="UP000486351">
    <property type="component" value="Unassembled WGS sequence"/>
</dbReference>
<dbReference type="EMBL" id="QXFY01001325">
    <property type="protein sequence ID" value="KAE9321012.1"/>
    <property type="molecule type" value="Genomic_DNA"/>
</dbReference>
<evidence type="ECO:0000313" key="2">
    <source>
        <dbReference type="EMBL" id="KAE8930044.1"/>
    </source>
</evidence>
<name>A0A6A3T1H7_9STRA</name>
<dbReference type="Proteomes" id="UP000437068">
    <property type="component" value="Unassembled WGS sequence"/>
</dbReference>
<proteinExistence type="predicted"/>
<feature type="chain" id="PRO_5033523246" evidence="1">
    <location>
        <begin position="18"/>
        <end position="132"/>
    </location>
</feature>